<evidence type="ECO:0000256" key="1">
    <source>
        <dbReference type="ARBA" id="ARBA00006865"/>
    </source>
</evidence>
<dbReference type="InterPro" id="IPR050546">
    <property type="entry name" value="Glycosyl_Hydrlase_16"/>
</dbReference>
<dbReference type="EMBL" id="JACIBY010000001">
    <property type="protein sequence ID" value="MBB3836372.1"/>
    <property type="molecule type" value="Genomic_DNA"/>
</dbReference>
<dbReference type="GO" id="GO:0005975">
    <property type="term" value="P:carbohydrate metabolic process"/>
    <property type="evidence" value="ECO:0007669"/>
    <property type="project" value="InterPro"/>
</dbReference>
<comment type="caution">
    <text evidence="3">The sequence shown here is derived from an EMBL/GenBank/DDBJ whole genome shotgun (WGS) entry which is preliminary data.</text>
</comment>
<reference evidence="3 4" key="1">
    <citation type="submission" date="2020-08" db="EMBL/GenBank/DDBJ databases">
        <title>Genomic Encyclopedia of Type Strains, Phase IV (KMG-IV): sequencing the most valuable type-strain genomes for metagenomic binning, comparative biology and taxonomic classification.</title>
        <authorList>
            <person name="Goeker M."/>
        </authorList>
    </citation>
    <scope>NUCLEOTIDE SEQUENCE [LARGE SCALE GENOMIC DNA]</scope>
    <source>
        <strain evidence="3 4">DSM 17976</strain>
    </source>
</reference>
<dbReference type="PANTHER" id="PTHR10963">
    <property type="entry name" value="GLYCOSYL HYDROLASE-RELATED"/>
    <property type="match status" value="1"/>
</dbReference>
<dbReference type="SUPFAM" id="SSF49899">
    <property type="entry name" value="Concanavalin A-like lectins/glucanases"/>
    <property type="match status" value="1"/>
</dbReference>
<evidence type="ECO:0000313" key="4">
    <source>
        <dbReference type="Proteomes" id="UP000541352"/>
    </source>
</evidence>
<dbReference type="GO" id="GO:0004553">
    <property type="term" value="F:hydrolase activity, hydrolyzing O-glycosyl compounds"/>
    <property type="evidence" value="ECO:0007669"/>
    <property type="project" value="InterPro"/>
</dbReference>
<sequence length="294" mass="34490">MEFKPTKDLPKKYQSTFLSFLGLLLGVVGIPYSIFGQKIPQYTGYALVWSDEFSNDGAPNPQNWAFEKGFVRNHELQWYQPDNAYVKKGKLIIEGRREQKPNPTYSAQSQDWRKQRANIDYTAASLKTQGLHSWQYGRFEMRAKIDTQAGIWPAFWTLGVEGEWPRNGEIDIMEFYRGMLLANVAWGSETRFKAIWRDLKKPIETFQDPRWRKKFHVWRMDWDEKAIRLYVDGELLNFVELQYTINQDGTQKNPFMQPHYLLLNLAIGGDNGGDPSSSKFPSKYIIDYVRVYQK</sequence>
<dbReference type="CDD" id="cd08023">
    <property type="entry name" value="GH16_laminarinase_like"/>
    <property type="match status" value="1"/>
</dbReference>
<accession>A0A7W6ENL3</accession>
<dbReference type="Gene3D" id="2.60.120.200">
    <property type="match status" value="1"/>
</dbReference>
<dbReference type="PANTHER" id="PTHR10963:SF55">
    <property type="entry name" value="GLYCOSIDE HYDROLASE FAMILY 16 PROTEIN"/>
    <property type="match status" value="1"/>
</dbReference>
<organism evidence="3 4">
    <name type="scientific">Runella defluvii</name>
    <dbReference type="NCBI Taxonomy" id="370973"/>
    <lineage>
        <taxon>Bacteria</taxon>
        <taxon>Pseudomonadati</taxon>
        <taxon>Bacteroidota</taxon>
        <taxon>Cytophagia</taxon>
        <taxon>Cytophagales</taxon>
        <taxon>Spirosomataceae</taxon>
        <taxon>Runella</taxon>
    </lineage>
</organism>
<evidence type="ECO:0000313" key="3">
    <source>
        <dbReference type="EMBL" id="MBB3836372.1"/>
    </source>
</evidence>
<gene>
    <name evidence="3" type="ORF">FHS57_000354</name>
</gene>
<dbReference type="Proteomes" id="UP000541352">
    <property type="component" value="Unassembled WGS sequence"/>
</dbReference>
<dbReference type="InterPro" id="IPR000757">
    <property type="entry name" value="Beta-glucanase-like"/>
</dbReference>
<dbReference type="Pfam" id="PF00722">
    <property type="entry name" value="Glyco_hydro_16"/>
    <property type="match status" value="1"/>
</dbReference>
<dbReference type="PROSITE" id="PS51762">
    <property type="entry name" value="GH16_2"/>
    <property type="match status" value="1"/>
</dbReference>
<protein>
    <submittedName>
        <fullName evidence="3">Beta-glucanase (GH16 family)</fullName>
    </submittedName>
</protein>
<evidence type="ECO:0000259" key="2">
    <source>
        <dbReference type="PROSITE" id="PS51762"/>
    </source>
</evidence>
<proteinExistence type="inferred from homology"/>
<keyword evidence="4" id="KW-1185">Reference proteome</keyword>
<comment type="similarity">
    <text evidence="1">Belongs to the glycosyl hydrolase 16 family.</text>
</comment>
<dbReference type="InterPro" id="IPR013320">
    <property type="entry name" value="ConA-like_dom_sf"/>
</dbReference>
<dbReference type="AlphaFoldDB" id="A0A7W6ENL3"/>
<feature type="domain" description="GH16" evidence="2">
    <location>
        <begin position="32"/>
        <end position="294"/>
    </location>
</feature>
<dbReference type="RefSeq" id="WP_183971134.1">
    <property type="nucleotide sequence ID" value="NZ_JACIBY010000001.1"/>
</dbReference>
<name>A0A7W6ENL3_9BACT</name>